<feature type="domain" description="Tyrosine-protein phosphatase" evidence="1">
    <location>
        <begin position="95"/>
        <end position="340"/>
    </location>
</feature>
<accession>A0ABZ0MZ18</accession>
<dbReference type="RefSeq" id="WP_318626525.1">
    <property type="nucleotide sequence ID" value="NZ_CP135990.1"/>
</dbReference>
<evidence type="ECO:0000259" key="1">
    <source>
        <dbReference type="PROSITE" id="PS50055"/>
    </source>
</evidence>
<dbReference type="InterPro" id="IPR003595">
    <property type="entry name" value="Tyr_Pase_cat"/>
</dbReference>
<dbReference type="InterPro" id="IPR000387">
    <property type="entry name" value="Tyr_Pase_dom"/>
</dbReference>
<reference evidence="3 4" key="1">
    <citation type="submission" date="2023-09" db="EMBL/GenBank/DDBJ databases">
        <title>Genomic Revisitation and Reclassification of the Genus Providencia.</title>
        <authorList>
            <person name="Dong X."/>
        </authorList>
    </citation>
    <scope>NUCLEOTIDE SEQUENCE [LARGE SCALE GENOMIC DNA]</scope>
    <source>
        <strain evidence="3 4">D4759</strain>
    </source>
</reference>
<dbReference type="SMART" id="SM00404">
    <property type="entry name" value="PTPc_motif"/>
    <property type="match status" value="1"/>
</dbReference>
<proteinExistence type="predicted"/>
<dbReference type="Pfam" id="PF00102">
    <property type="entry name" value="Y_phosphatase"/>
    <property type="match status" value="1"/>
</dbReference>
<dbReference type="InterPro" id="IPR029021">
    <property type="entry name" value="Prot-tyrosine_phosphatase-like"/>
</dbReference>
<dbReference type="PANTHER" id="PTHR19134">
    <property type="entry name" value="RECEPTOR-TYPE TYROSINE-PROTEIN PHOSPHATASE"/>
    <property type="match status" value="1"/>
</dbReference>
<dbReference type="PROSITE" id="PS00383">
    <property type="entry name" value="TYR_PHOSPHATASE_1"/>
    <property type="match status" value="1"/>
</dbReference>
<dbReference type="SMART" id="SM00194">
    <property type="entry name" value="PTPc"/>
    <property type="match status" value="1"/>
</dbReference>
<dbReference type="InterPro" id="IPR016130">
    <property type="entry name" value="Tyr_Pase_AS"/>
</dbReference>
<dbReference type="InterPro" id="IPR050348">
    <property type="entry name" value="Protein-Tyr_Phosphatase"/>
</dbReference>
<organism evidence="3 4">
    <name type="scientific">Providencia zhijiangensis</name>
    <dbReference type="NCBI Taxonomy" id="3053982"/>
    <lineage>
        <taxon>Bacteria</taxon>
        <taxon>Pseudomonadati</taxon>
        <taxon>Pseudomonadota</taxon>
        <taxon>Gammaproteobacteria</taxon>
        <taxon>Enterobacterales</taxon>
        <taxon>Morganellaceae</taxon>
        <taxon>Providencia</taxon>
    </lineage>
</organism>
<dbReference type="EMBL" id="CP135990">
    <property type="protein sequence ID" value="WPA91358.1"/>
    <property type="molecule type" value="Genomic_DNA"/>
</dbReference>
<sequence>MFPINANRLTVSQSTEFPASSTASHFPKRIHSIQNISELSPHLSEAKSVKKNRLKLKLNIEAATQVSVFDKLTEKTQLLLNEKNIEYDTENRGQRYPNIGSAKHTQISIRSVDKSIVPLAANRLQINGENLAIRCQYPKDNAQAIENHLSMLMANKTPILVVLASKQEIHGSVFQKDKLPPYFMSNQKYGAIEVTTKREKKDYKVEPKQINVGEKSLEFSQYKMDIFNGYKKHSIPVIHVTNWDDGGTVSTEELIKLNRIIGTINEGSLFELYKNQGVEIEGKNKPLPVIHCKAGIGRTGVLAACMQWRKAGNKLSMENIVLALRETGSPNMVQNEAQYRQLQEFTNAPLSPTKTSSKWAF</sequence>
<dbReference type="SUPFAM" id="SSF52799">
    <property type="entry name" value="(Phosphotyrosine protein) phosphatases II"/>
    <property type="match status" value="1"/>
</dbReference>
<dbReference type="InterPro" id="IPR000242">
    <property type="entry name" value="PTP_cat"/>
</dbReference>
<dbReference type="Proteomes" id="UP001302443">
    <property type="component" value="Chromosome"/>
</dbReference>
<evidence type="ECO:0000259" key="2">
    <source>
        <dbReference type="PROSITE" id="PS50056"/>
    </source>
</evidence>
<name>A0ABZ0MZ18_9GAMM</name>
<dbReference type="PRINTS" id="PR00700">
    <property type="entry name" value="PRTYPHPHTASE"/>
</dbReference>
<dbReference type="PANTHER" id="PTHR19134:SF449">
    <property type="entry name" value="TYROSINE-PROTEIN PHOSPHATASE 1"/>
    <property type="match status" value="1"/>
</dbReference>
<keyword evidence="4" id="KW-1185">Reference proteome</keyword>
<gene>
    <name evidence="3" type="ORF">QS795_012850</name>
</gene>
<evidence type="ECO:0000313" key="4">
    <source>
        <dbReference type="Proteomes" id="UP001302443"/>
    </source>
</evidence>
<dbReference type="PROSITE" id="PS50055">
    <property type="entry name" value="TYR_PHOSPHATASE_PTP"/>
    <property type="match status" value="1"/>
</dbReference>
<protein>
    <submittedName>
        <fullName evidence="3">Protein-tyrosine phosphatase family protein</fullName>
    </submittedName>
</protein>
<dbReference type="PROSITE" id="PS50056">
    <property type="entry name" value="TYR_PHOSPHATASE_2"/>
    <property type="match status" value="1"/>
</dbReference>
<feature type="domain" description="Tyrosine specific protein phosphatases" evidence="2">
    <location>
        <begin position="267"/>
        <end position="340"/>
    </location>
</feature>
<evidence type="ECO:0000313" key="3">
    <source>
        <dbReference type="EMBL" id="WPA91358.1"/>
    </source>
</evidence>
<dbReference type="Gene3D" id="3.90.190.10">
    <property type="entry name" value="Protein tyrosine phosphatase superfamily"/>
    <property type="match status" value="1"/>
</dbReference>